<dbReference type="PANTHER" id="PTHR36479">
    <property type="entry name" value="ULP_PROTEASE DOMAIN-CONTAINING PROTEIN"/>
    <property type="match status" value="1"/>
</dbReference>
<dbReference type="GO" id="GO:0008234">
    <property type="term" value="F:cysteine-type peptidase activity"/>
    <property type="evidence" value="ECO:0007669"/>
    <property type="project" value="InterPro"/>
</dbReference>
<evidence type="ECO:0000256" key="1">
    <source>
        <dbReference type="ARBA" id="ARBA00005234"/>
    </source>
</evidence>
<dbReference type="SUPFAM" id="SSF54001">
    <property type="entry name" value="Cysteine proteinases"/>
    <property type="match status" value="1"/>
</dbReference>
<proteinExistence type="inferred from homology"/>
<dbReference type="Gene3D" id="3.40.395.10">
    <property type="entry name" value="Adenoviral Proteinase, Chain A"/>
    <property type="match status" value="1"/>
</dbReference>
<keyword evidence="3" id="KW-0378">Hydrolase</keyword>
<dbReference type="OMA" id="IMFPIFQ"/>
<dbReference type="EnsemblPlants" id="HORVU.MOREX.r3.5HG0440780.1">
    <property type="protein sequence ID" value="HORVU.MOREX.r3.5HG0440780.1"/>
    <property type="gene ID" value="HORVU.MOREX.r3.5HG0440780"/>
</dbReference>
<accession>A0A8I6XIX5</accession>
<keyword evidence="2" id="KW-0645">Protease</keyword>
<feature type="signal peptide" evidence="4">
    <location>
        <begin position="1"/>
        <end position="17"/>
    </location>
</feature>
<evidence type="ECO:0000259" key="5">
    <source>
        <dbReference type="Pfam" id="PF02902"/>
    </source>
</evidence>
<dbReference type="Gramene" id="HORVU.MOREX.r2.5HG0364890.1">
    <property type="protein sequence ID" value="HORVU.MOREX.r2.5HG0364890.1"/>
    <property type="gene ID" value="HORVU.MOREX.r2.5HG0364890"/>
</dbReference>
<keyword evidence="7" id="KW-1185">Reference proteome</keyword>
<evidence type="ECO:0000256" key="4">
    <source>
        <dbReference type="SAM" id="SignalP"/>
    </source>
</evidence>
<evidence type="ECO:0000313" key="6">
    <source>
        <dbReference type="EnsemblPlants" id="HORVU.MOREX.r3.5HG0440780.1"/>
    </source>
</evidence>
<dbReference type="Pfam" id="PF02902">
    <property type="entry name" value="Peptidase_C48"/>
    <property type="match status" value="1"/>
</dbReference>
<dbReference type="GO" id="GO:0006508">
    <property type="term" value="P:proteolysis"/>
    <property type="evidence" value="ECO:0007669"/>
    <property type="project" value="UniProtKB-KW"/>
</dbReference>
<reference evidence="7" key="1">
    <citation type="journal article" date="2012" name="Nature">
        <title>A physical, genetic and functional sequence assembly of the barley genome.</title>
        <authorList>
            <consortium name="The International Barley Genome Sequencing Consortium"/>
            <person name="Mayer K.F."/>
            <person name="Waugh R."/>
            <person name="Brown J.W."/>
            <person name="Schulman A."/>
            <person name="Langridge P."/>
            <person name="Platzer M."/>
            <person name="Fincher G.B."/>
            <person name="Muehlbauer G.J."/>
            <person name="Sato K."/>
            <person name="Close T.J."/>
            <person name="Wise R.P."/>
            <person name="Stein N."/>
        </authorList>
    </citation>
    <scope>NUCLEOTIDE SEQUENCE [LARGE SCALE GENOMIC DNA]</scope>
    <source>
        <strain evidence="7">cv. Morex</strain>
    </source>
</reference>
<dbReference type="GeneID" id="123398747"/>
<protein>
    <recommendedName>
        <fullName evidence="5">Ubiquitin-like protease family profile domain-containing protein</fullName>
    </recommendedName>
</protein>
<name>A0A8I6XIX5_HORVV</name>
<dbReference type="InterPro" id="IPR003653">
    <property type="entry name" value="Peptidase_C48_C"/>
</dbReference>
<comment type="similarity">
    <text evidence="1">Belongs to the peptidase C48 family.</text>
</comment>
<reference evidence="6" key="3">
    <citation type="submission" date="2022-01" db="UniProtKB">
        <authorList>
            <consortium name="EnsemblPlants"/>
        </authorList>
    </citation>
    <scope>IDENTIFICATION</scope>
    <source>
        <strain evidence="6">subsp. vulgare</strain>
    </source>
</reference>
<dbReference type="RefSeq" id="XP_044949139.1">
    <property type="nucleotide sequence ID" value="XM_045093204.1"/>
</dbReference>
<feature type="domain" description="Ubiquitin-like protease family profile" evidence="5">
    <location>
        <begin position="32"/>
        <end position="109"/>
    </location>
</feature>
<sequence length="164" mass="19077">MLSPLLLLRIMFPIFQSLAPNNLVDKCGHHHTTCTDLKHQRFEVLESLRSGDDTILTSHVDFFINILKETWNRHHGSSNVQSSHFPIEYVLTTKQGNGYDCGYHMLEYLAKWQGIKVPSIRKACVAELHKILTWNWVTNGDFNKRPSPWDFIEEAVKPARKKYK</sequence>
<dbReference type="KEGG" id="hvg:123398747"/>
<feature type="chain" id="PRO_5035210086" description="Ubiquitin-like protease family profile domain-containing protein" evidence="4">
    <location>
        <begin position="18"/>
        <end position="164"/>
    </location>
</feature>
<dbReference type="OrthoDB" id="692040at2759"/>
<dbReference type="InterPro" id="IPR038765">
    <property type="entry name" value="Papain-like_cys_pep_sf"/>
</dbReference>
<dbReference type="Proteomes" id="UP000011116">
    <property type="component" value="Chromosome 5H"/>
</dbReference>
<evidence type="ECO:0000313" key="7">
    <source>
        <dbReference type="Proteomes" id="UP000011116"/>
    </source>
</evidence>
<dbReference type="Gramene" id="HORVU.MOREX.r3.5HG0440780.1">
    <property type="protein sequence ID" value="HORVU.MOREX.r3.5HG0440780.1"/>
    <property type="gene ID" value="HORVU.MOREX.r3.5HG0440780"/>
</dbReference>
<keyword evidence="4" id="KW-0732">Signal</keyword>
<evidence type="ECO:0000256" key="3">
    <source>
        <dbReference type="ARBA" id="ARBA00022801"/>
    </source>
</evidence>
<reference evidence="6" key="2">
    <citation type="submission" date="2020-10" db="EMBL/GenBank/DDBJ databases">
        <authorList>
            <person name="Scholz U."/>
            <person name="Mascher M."/>
            <person name="Fiebig A."/>
        </authorList>
    </citation>
    <scope>NUCLEOTIDE SEQUENCE [LARGE SCALE GENOMIC DNA]</scope>
    <source>
        <strain evidence="6">cv. Morex</strain>
    </source>
</reference>
<dbReference type="PANTHER" id="PTHR36479:SF11">
    <property type="entry name" value="NPH3 DOMAIN-CONTAINING PROTEIN"/>
    <property type="match status" value="1"/>
</dbReference>
<gene>
    <name evidence="6" type="primary">LOC123398747</name>
</gene>
<dbReference type="AlphaFoldDB" id="A0A8I6XIX5"/>
<evidence type="ECO:0000256" key="2">
    <source>
        <dbReference type="ARBA" id="ARBA00022670"/>
    </source>
</evidence>
<organism evidence="6 7">
    <name type="scientific">Hordeum vulgare subsp. vulgare</name>
    <name type="common">Domesticated barley</name>
    <dbReference type="NCBI Taxonomy" id="112509"/>
    <lineage>
        <taxon>Eukaryota</taxon>
        <taxon>Viridiplantae</taxon>
        <taxon>Streptophyta</taxon>
        <taxon>Embryophyta</taxon>
        <taxon>Tracheophyta</taxon>
        <taxon>Spermatophyta</taxon>
        <taxon>Magnoliopsida</taxon>
        <taxon>Liliopsida</taxon>
        <taxon>Poales</taxon>
        <taxon>Poaceae</taxon>
        <taxon>BOP clade</taxon>
        <taxon>Pooideae</taxon>
        <taxon>Triticodae</taxon>
        <taxon>Triticeae</taxon>
        <taxon>Hordeinae</taxon>
        <taxon>Hordeum</taxon>
    </lineage>
</organism>